<dbReference type="STRING" id="6216.A0A0R3SYX2"/>
<dbReference type="InterPro" id="IPR027417">
    <property type="entry name" value="P-loop_NTPase"/>
</dbReference>
<dbReference type="AlphaFoldDB" id="A0A0R3SYX2"/>
<dbReference type="WBParaSite" id="HDID_0001096801-mRNA-1">
    <property type="protein sequence ID" value="HDID_0001096801-mRNA-1"/>
    <property type="gene ID" value="HDID_0001096801"/>
</dbReference>
<reference evidence="2 3" key="2">
    <citation type="submission" date="2018-11" db="EMBL/GenBank/DDBJ databases">
        <authorList>
            <consortium name="Pathogen Informatics"/>
        </authorList>
    </citation>
    <scope>NUCLEOTIDE SEQUENCE [LARGE SCALE GENOMIC DNA]</scope>
</reference>
<evidence type="ECO:0000313" key="2">
    <source>
        <dbReference type="EMBL" id="VDL64440.1"/>
    </source>
</evidence>
<dbReference type="SUPFAM" id="SSF52540">
    <property type="entry name" value="P-loop containing nucleoside triphosphate hydrolases"/>
    <property type="match status" value="1"/>
</dbReference>
<dbReference type="InterPro" id="IPR001257">
    <property type="entry name" value="Parvovirus_NS1_helicase"/>
</dbReference>
<dbReference type="OrthoDB" id="6628636at2759"/>
<reference evidence="4" key="1">
    <citation type="submission" date="2017-02" db="UniProtKB">
        <authorList>
            <consortium name="WormBaseParasite"/>
        </authorList>
    </citation>
    <scope>IDENTIFICATION</scope>
</reference>
<proteinExistence type="predicted"/>
<protein>
    <submittedName>
        <fullName evidence="4">Parvo_NS1 domain-containing protein</fullName>
    </submittedName>
</protein>
<evidence type="ECO:0000259" key="1">
    <source>
        <dbReference type="Pfam" id="PF01057"/>
    </source>
</evidence>
<dbReference type="EMBL" id="UYSG01012193">
    <property type="protein sequence ID" value="VDL64440.1"/>
    <property type="molecule type" value="Genomic_DNA"/>
</dbReference>
<gene>
    <name evidence="2" type="ORF">HDID_LOCUS10965</name>
</gene>
<dbReference type="GO" id="GO:0019079">
    <property type="term" value="P:viral genome replication"/>
    <property type="evidence" value="ECO:0007669"/>
    <property type="project" value="InterPro"/>
</dbReference>
<sequence length="531" mass="61847">MFQDLLKNKENAVSLNADFDCENPTSTKRLRMREEEEFRKRSRFDREKSLFDLFQSLNITSEEQFLQWVKFNPDQLPELWSRYPNWEKKLQQYVNVMIKTKGGLFDEPFYEKPYLIHVKSAKCPDAMHDSDPKAGARYMYTIFTNNGIDFGLFISEVDKIIRMTYPRINALVLRGPTSTGKTLIAKNIVKPYNYGTVSRDGDATAFYLQNLLDHDVALMEEPHISMTTVQNFKELFAGSPLIVQVKNHAPRELKRIPCIVTTNQSLTDSLIDAESELIKRRIIEYYYIDLLKMTTALLSVFIHGNPFVIDILMSVSDLAEADRRLKRYRRCKSKRLVFNYKKLNIFKHGSKSNNIEFQFRLGTDVQDLDVRYIKKSESLMSPDVANTTCICAAAWDFAYPPNAKSREHCSRIIYDAVGQPDTISMRQTNRGYEVCELTWYMKDKNSIPECFQNWDIIGRIEVCLPMYLDTEDGSVKYQGTYMANFKIIDRNCEVFHTADWKRTTPGMLYSLNELEKCSSLPTSQTEITRFF</sequence>
<accession>A0A0R3SYX2</accession>
<feature type="domain" description="Parvovirus non-structural protein 1 helicase" evidence="1">
    <location>
        <begin position="139"/>
        <end position="267"/>
    </location>
</feature>
<dbReference type="Pfam" id="PF01057">
    <property type="entry name" value="Parvo_NS1"/>
    <property type="match status" value="1"/>
</dbReference>
<dbReference type="Gene3D" id="3.40.50.300">
    <property type="entry name" value="P-loop containing nucleotide triphosphate hydrolases"/>
    <property type="match status" value="1"/>
</dbReference>
<dbReference type="Proteomes" id="UP000274504">
    <property type="component" value="Unassembled WGS sequence"/>
</dbReference>
<name>A0A0R3SYX2_HYMDI</name>
<organism evidence="4">
    <name type="scientific">Hymenolepis diminuta</name>
    <name type="common">Rat tapeworm</name>
    <dbReference type="NCBI Taxonomy" id="6216"/>
    <lineage>
        <taxon>Eukaryota</taxon>
        <taxon>Metazoa</taxon>
        <taxon>Spiralia</taxon>
        <taxon>Lophotrochozoa</taxon>
        <taxon>Platyhelminthes</taxon>
        <taxon>Cestoda</taxon>
        <taxon>Eucestoda</taxon>
        <taxon>Cyclophyllidea</taxon>
        <taxon>Hymenolepididae</taxon>
        <taxon>Hymenolepis</taxon>
    </lineage>
</organism>
<evidence type="ECO:0000313" key="4">
    <source>
        <dbReference type="WBParaSite" id="HDID_0001096801-mRNA-1"/>
    </source>
</evidence>
<evidence type="ECO:0000313" key="3">
    <source>
        <dbReference type="Proteomes" id="UP000274504"/>
    </source>
</evidence>